<evidence type="ECO:0000313" key="3">
    <source>
        <dbReference type="Proteomes" id="UP000315295"/>
    </source>
</evidence>
<sequence>MPMIIQKKETKCCVNKFNPAFANPVRSTTAIRTAPPTFCQERNRPCIPRQIYLPRTQSHPMDGGTGSTAPQLEPRNIDAPRPWQENIMRCPPCTRLYHKWCERDLSSLHSIPIRN</sequence>
<accession>A0A540N5T6</accession>
<comment type="caution">
    <text evidence="2">The sequence shown here is derived from an EMBL/GenBank/DDBJ whole genome shotgun (WGS) entry which is preliminary data.</text>
</comment>
<evidence type="ECO:0000256" key="1">
    <source>
        <dbReference type="SAM" id="MobiDB-lite"/>
    </source>
</evidence>
<organism evidence="2 3">
    <name type="scientific">Malus baccata</name>
    <name type="common">Siberian crab apple</name>
    <name type="synonym">Pyrus baccata</name>
    <dbReference type="NCBI Taxonomy" id="106549"/>
    <lineage>
        <taxon>Eukaryota</taxon>
        <taxon>Viridiplantae</taxon>
        <taxon>Streptophyta</taxon>
        <taxon>Embryophyta</taxon>
        <taxon>Tracheophyta</taxon>
        <taxon>Spermatophyta</taxon>
        <taxon>Magnoliopsida</taxon>
        <taxon>eudicotyledons</taxon>
        <taxon>Gunneridae</taxon>
        <taxon>Pentapetalae</taxon>
        <taxon>rosids</taxon>
        <taxon>fabids</taxon>
        <taxon>Rosales</taxon>
        <taxon>Rosaceae</taxon>
        <taxon>Amygdaloideae</taxon>
        <taxon>Maleae</taxon>
        <taxon>Malus</taxon>
    </lineage>
</organism>
<reference evidence="2 3" key="1">
    <citation type="journal article" date="2019" name="G3 (Bethesda)">
        <title>Sequencing of a Wild Apple (Malus baccata) Genome Unravels the Differences Between Cultivated and Wild Apple Species Regarding Disease Resistance and Cold Tolerance.</title>
        <authorList>
            <person name="Chen X."/>
        </authorList>
    </citation>
    <scope>NUCLEOTIDE SEQUENCE [LARGE SCALE GENOMIC DNA]</scope>
    <source>
        <strain evidence="3">cv. Shandingzi</strain>
        <tissue evidence="2">Leaves</tissue>
    </source>
</reference>
<proteinExistence type="predicted"/>
<evidence type="ECO:0000313" key="2">
    <source>
        <dbReference type="EMBL" id="TQE06389.1"/>
    </source>
</evidence>
<dbReference type="Proteomes" id="UP000315295">
    <property type="component" value="Unassembled WGS sequence"/>
</dbReference>
<dbReference type="AlphaFoldDB" id="A0A540N5T6"/>
<name>A0A540N5T6_MALBA</name>
<protein>
    <submittedName>
        <fullName evidence="2">Uncharacterized protein</fullName>
    </submittedName>
</protein>
<feature type="region of interest" description="Disordered" evidence="1">
    <location>
        <begin position="54"/>
        <end position="80"/>
    </location>
</feature>
<keyword evidence="3" id="KW-1185">Reference proteome</keyword>
<gene>
    <name evidence="2" type="ORF">C1H46_008023</name>
</gene>
<dbReference type="EMBL" id="VIEB01000104">
    <property type="protein sequence ID" value="TQE06389.1"/>
    <property type="molecule type" value="Genomic_DNA"/>
</dbReference>